<sequence>MYLFQIAVGRRMASIAGHVTNEEPLYRREVTPSFRLDDAADRGFANTVDVSEASSFGRVASFRRQRYSGGGGVWAFGMTDF</sequence>
<dbReference type="AlphaFoldDB" id="A0A7I8BWK1"/>
<evidence type="ECO:0000313" key="1">
    <source>
        <dbReference type="EMBL" id="BCF92648.1"/>
    </source>
</evidence>
<name>A0A7I8BWK1_9BURK</name>
<accession>A0A7I8BWK1</accession>
<evidence type="ECO:0000313" key="2">
    <source>
        <dbReference type="Proteomes" id="UP000510888"/>
    </source>
</evidence>
<proteinExistence type="predicted"/>
<geneLocation type="plasmid" evidence="1 2">
    <name>PPGU16_p1</name>
</geneLocation>
<keyword evidence="2" id="KW-1185">Reference proteome</keyword>
<protein>
    <submittedName>
        <fullName evidence="1">Uncharacterized protein</fullName>
    </submittedName>
</protein>
<reference evidence="1 2" key="1">
    <citation type="journal article" date="2020" name="Genes (Basel)">
        <title>Genomic Comparison of Insect Gut Symbionts from Divergent Burkholderia Subclades.</title>
        <authorList>
            <person name="Takeshita K."/>
            <person name="Kikuchi Y."/>
        </authorList>
    </citation>
    <scope>NUCLEOTIDE SEQUENCE [LARGE SCALE GENOMIC DNA]</scope>
    <source>
        <strain evidence="1 2">PGU16</strain>
        <plasmid evidence="1 2">PPGU16_p1</plasmid>
    </source>
</reference>
<dbReference type="EMBL" id="AP023176">
    <property type="protein sequence ID" value="BCF92648.1"/>
    <property type="molecule type" value="Genomic_DNA"/>
</dbReference>
<gene>
    <name evidence="1" type="ORF">PPGU16_57150</name>
</gene>
<organism evidence="1 2">
    <name type="scientific">Paraburkholderia largidicola</name>
    <dbReference type="NCBI Taxonomy" id="3014751"/>
    <lineage>
        <taxon>Bacteria</taxon>
        <taxon>Pseudomonadati</taxon>
        <taxon>Pseudomonadota</taxon>
        <taxon>Betaproteobacteria</taxon>
        <taxon>Burkholderiales</taxon>
        <taxon>Burkholderiaceae</taxon>
        <taxon>Paraburkholderia</taxon>
    </lineage>
</organism>
<keyword evidence="1" id="KW-0614">Plasmid</keyword>
<dbReference type="Proteomes" id="UP000510888">
    <property type="component" value="Plasmid PPGU16_p1"/>
</dbReference>
<dbReference type="KEGG" id="plad:PPGU16_57150"/>